<sequence length="220" mass="25421">MDMDMDMDIYGIRRMGQRDERLPETTAKEEQQQQHHHRHSFDLFPCLHGTIHDNSTRRRNADGYLYFQLLLCFPFLLWGKESPGFWWARTPPLLLRLSFLNSIPLKDLFLSQVTSKISCYTASAELSGTVPRGKKAKSLDRFLVCWSRRRAGKKWGAAGAPMEFTLDVYQGLVCDSGAAARLKQPLFLLLGWVTRQGIVWGITEPMRHTRRAWIIKPNGR</sequence>
<gene>
    <name evidence="1" type="ORF">B0H64DRAFT_404395</name>
</gene>
<evidence type="ECO:0000313" key="2">
    <source>
        <dbReference type="Proteomes" id="UP001278766"/>
    </source>
</evidence>
<dbReference type="GeneID" id="87841332"/>
<dbReference type="AlphaFoldDB" id="A0AAE0HBU1"/>
<feature type="non-terminal residue" evidence="1">
    <location>
        <position position="1"/>
    </location>
</feature>
<evidence type="ECO:0000313" key="1">
    <source>
        <dbReference type="EMBL" id="KAK3293414.1"/>
    </source>
</evidence>
<reference evidence="1" key="2">
    <citation type="submission" date="2023-06" db="EMBL/GenBank/DDBJ databases">
        <authorList>
            <consortium name="Lawrence Berkeley National Laboratory"/>
            <person name="Haridas S."/>
            <person name="Hensen N."/>
            <person name="Bonometti L."/>
            <person name="Westerberg I."/>
            <person name="Brannstrom I.O."/>
            <person name="Guillou S."/>
            <person name="Cros-Aarteil S."/>
            <person name="Calhoun S."/>
            <person name="Kuo A."/>
            <person name="Mondo S."/>
            <person name="Pangilinan J."/>
            <person name="Riley R."/>
            <person name="Labutti K."/>
            <person name="Andreopoulos B."/>
            <person name="Lipzen A."/>
            <person name="Chen C."/>
            <person name="Yanf M."/>
            <person name="Daum C."/>
            <person name="Ng V."/>
            <person name="Clum A."/>
            <person name="Steindorff A."/>
            <person name="Ohm R."/>
            <person name="Martin F."/>
            <person name="Silar P."/>
            <person name="Natvig D."/>
            <person name="Lalanne C."/>
            <person name="Gautier V."/>
            <person name="Ament-Velasquez S.L."/>
            <person name="Kruys A."/>
            <person name="Hutchinson M.I."/>
            <person name="Powell A.J."/>
            <person name="Barry K."/>
            <person name="Miller A.N."/>
            <person name="Grigoriev I.V."/>
            <person name="Debuchy R."/>
            <person name="Gladieux P."/>
            <person name="Thoren M.H."/>
            <person name="Johannesson H."/>
        </authorList>
    </citation>
    <scope>NUCLEOTIDE SEQUENCE</scope>
    <source>
        <strain evidence="1">CBS 168.71</strain>
    </source>
</reference>
<dbReference type="RefSeq" id="XP_062656928.1">
    <property type="nucleotide sequence ID" value="XM_062804384.1"/>
</dbReference>
<proteinExistence type="predicted"/>
<comment type="caution">
    <text evidence="1">The sequence shown here is derived from an EMBL/GenBank/DDBJ whole genome shotgun (WGS) entry which is preliminary data.</text>
</comment>
<keyword evidence="2" id="KW-1185">Reference proteome</keyword>
<name>A0AAE0HBU1_9PEZI</name>
<reference evidence="1" key="1">
    <citation type="journal article" date="2023" name="Mol. Phylogenet. Evol.">
        <title>Genome-scale phylogeny and comparative genomics of the fungal order Sordariales.</title>
        <authorList>
            <person name="Hensen N."/>
            <person name="Bonometti L."/>
            <person name="Westerberg I."/>
            <person name="Brannstrom I.O."/>
            <person name="Guillou S."/>
            <person name="Cros-Aarteil S."/>
            <person name="Calhoun S."/>
            <person name="Haridas S."/>
            <person name="Kuo A."/>
            <person name="Mondo S."/>
            <person name="Pangilinan J."/>
            <person name="Riley R."/>
            <person name="LaButti K."/>
            <person name="Andreopoulos B."/>
            <person name="Lipzen A."/>
            <person name="Chen C."/>
            <person name="Yan M."/>
            <person name="Daum C."/>
            <person name="Ng V."/>
            <person name="Clum A."/>
            <person name="Steindorff A."/>
            <person name="Ohm R.A."/>
            <person name="Martin F."/>
            <person name="Silar P."/>
            <person name="Natvig D.O."/>
            <person name="Lalanne C."/>
            <person name="Gautier V."/>
            <person name="Ament-Velasquez S.L."/>
            <person name="Kruys A."/>
            <person name="Hutchinson M.I."/>
            <person name="Powell A.J."/>
            <person name="Barry K."/>
            <person name="Miller A.N."/>
            <person name="Grigoriev I.V."/>
            <person name="Debuchy R."/>
            <person name="Gladieux P."/>
            <person name="Hiltunen Thoren M."/>
            <person name="Johannesson H."/>
        </authorList>
    </citation>
    <scope>NUCLEOTIDE SEQUENCE</scope>
    <source>
        <strain evidence="1">CBS 168.71</strain>
    </source>
</reference>
<accession>A0AAE0HBU1</accession>
<organism evidence="1 2">
    <name type="scientific">Chaetomium fimeti</name>
    <dbReference type="NCBI Taxonomy" id="1854472"/>
    <lineage>
        <taxon>Eukaryota</taxon>
        <taxon>Fungi</taxon>
        <taxon>Dikarya</taxon>
        <taxon>Ascomycota</taxon>
        <taxon>Pezizomycotina</taxon>
        <taxon>Sordariomycetes</taxon>
        <taxon>Sordariomycetidae</taxon>
        <taxon>Sordariales</taxon>
        <taxon>Chaetomiaceae</taxon>
        <taxon>Chaetomium</taxon>
    </lineage>
</organism>
<protein>
    <submittedName>
        <fullName evidence="1">Uncharacterized protein</fullName>
    </submittedName>
</protein>
<dbReference type="EMBL" id="JAUEPN010000006">
    <property type="protein sequence ID" value="KAK3293414.1"/>
    <property type="molecule type" value="Genomic_DNA"/>
</dbReference>
<dbReference type="Proteomes" id="UP001278766">
    <property type="component" value="Unassembled WGS sequence"/>
</dbReference>